<evidence type="ECO:0000313" key="10">
    <source>
        <dbReference type="Proteomes" id="UP001249851"/>
    </source>
</evidence>
<keyword evidence="5" id="KW-0677">Repeat</keyword>
<evidence type="ECO:0000256" key="6">
    <source>
        <dbReference type="ARBA" id="ARBA00038255"/>
    </source>
</evidence>
<dbReference type="PANTHER" id="PTHR14344">
    <property type="entry name" value="WD REPEAT PROTEIN"/>
    <property type="match status" value="1"/>
</dbReference>
<sequence>MMTTSRHWKWKKNYLTSPVTSVEFIGNGPYLTLHSTTDGSVLDSKSLLPKSRIHGIKVEQKRNNLVVIFGQKVIRIVSLEENAPISNNSITAATDILGLPDLIWDAHWLYDERNAPLHVAIATAHNVVWCWEWQKGEQQCVAHCEESCILYSATFYGSQLDHLLLASGTVFNQILLWKVKGKKDERGKTCVIKRLTGHEGVIFSITFNRQGTLLSSVSDDRSIRLWKVTNLQTFDLNGHVEPLTVVYGHTARVWDAKLLESCFVSIGEDLMCNVWDYEGNIIKAHKGHTGRNIWSLAVNQGEDLIATGGGDGSLRLWTLSSPNVSSTNTATKTICLPSSNASLLCEIPPLNWSLNTNIVIGKDDSSSTSKDELNVKDHWTMLLKDTNYSSYSVLALSPCHTIIAFGNLHGKIKLQDTDFLYPCVELDAYSSKVHNLIWSDQDYSQRQHLFSCGPDGIITWWNIKTCLDRDPVFEVSVLYSFVLPPAKQRWASAVVVLPNHGKEQSVGEATLTIESCVVVCGDRKGSLHLFHPKSCVPLNEKPIAPTHSLPAIHGKAGVSCLRSHNNAIYSAGRDGVYRQLQISGNRLEVVDTKKVFKGFDWVEKLLFTNSGDLIIAGFHAAFFVLWSVHRNEILWRVKCGGAHRVWDLAMEQSDLAVSGATLSFIKDSTIHVHKIVFPRDIKKALLKPAFHGREATCICYIDSLVGRQANRSAGLVSELFTAHGHISSVRTLNVVKRPLTQASPCSVNDQNGCHLLFSGGGRASLKCWRVDLSVIEVNIDGCHSDKAAFCPMVFLGEYSFQFSNHRRRRKKQDLASLSEIRFMCLTSLCASELTNQYPHDQFVDSCQSLYFVMAACSDGFVR</sequence>
<dbReference type="Gene3D" id="2.130.10.10">
    <property type="entry name" value="YVTN repeat-like/Quinoprotein amine dehydrogenase"/>
    <property type="match status" value="3"/>
</dbReference>
<evidence type="ECO:0000256" key="1">
    <source>
        <dbReference type="ARBA" id="ARBA00004496"/>
    </source>
</evidence>
<dbReference type="AlphaFoldDB" id="A0AAD9VF76"/>
<protein>
    <recommendedName>
        <fullName evidence="7">tRNA (34-2'-O)-methyltransferase regulator WDR6</fullName>
    </recommendedName>
</protein>
<evidence type="ECO:0000256" key="8">
    <source>
        <dbReference type="PROSITE-ProRule" id="PRU00221"/>
    </source>
</evidence>
<dbReference type="InterPro" id="IPR015943">
    <property type="entry name" value="WD40/YVTN_repeat-like_dom_sf"/>
</dbReference>
<dbReference type="SMART" id="SM00320">
    <property type="entry name" value="WD40"/>
    <property type="match status" value="5"/>
</dbReference>
<proteinExistence type="inferred from homology"/>
<evidence type="ECO:0000313" key="9">
    <source>
        <dbReference type="EMBL" id="KAK2572209.1"/>
    </source>
</evidence>
<organism evidence="9 10">
    <name type="scientific">Acropora cervicornis</name>
    <name type="common">Staghorn coral</name>
    <dbReference type="NCBI Taxonomy" id="6130"/>
    <lineage>
        <taxon>Eukaryota</taxon>
        <taxon>Metazoa</taxon>
        <taxon>Cnidaria</taxon>
        <taxon>Anthozoa</taxon>
        <taxon>Hexacorallia</taxon>
        <taxon>Scleractinia</taxon>
        <taxon>Astrocoeniina</taxon>
        <taxon>Acroporidae</taxon>
        <taxon>Acropora</taxon>
    </lineage>
</organism>
<dbReference type="SUPFAM" id="SSF50978">
    <property type="entry name" value="WD40 repeat-like"/>
    <property type="match status" value="2"/>
</dbReference>
<evidence type="ECO:0000256" key="7">
    <source>
        <dbReference type="ARBA" id="ARBA00040154"/>
    </source>
</evidence>
<dbReference type="PANTHER" id="PTHR14344:SF3">
    <property type="entry name" value="WD REPEAT-CONTAINING PROTEIN 6"/>
    <property type="match status" value="1"/>
</dbReference>
<dbReference type="InterPro" id="IPR051973">
    <property type="entry name" value="tRNA_Anticodon_Mtase-Reg"/>
</dbReference>
<evidence type="ECO:0000256" key="5">
    <source>
        <dbReference type="ARBA" id="ARBA00022737"/>
    </source>
</evidence>
<keyword evidence="4" id="KW-0819">tRNA processing</keyword>
<feature type="repeat" description="WD" evidence="8">
    <location>
        <begin position="293"/>
        <end position="327"/>
    </location>
</feature>
<dbReference type="PROSITE" id="PS50294">
    <property type="entry name" value="WD_REPEATS_REGION"/>
    <property type="match status" value="1"/>
</dbReference>
<dbReference type="EMBL" id="JARQWQ010000004">
    <property type="protein sequence ID" value="KAK2572209.1"/>
    <property type="molecule type" value="Genomic_DNA"/>
</dbReference>
<name>A0AAD9VF76_ACRCE</name>
<comment type="caution">
    <text evidence="9">The sequence shown here is derived from an EMBL/GenBank/DDBJ whole genome shotgun (WGS) entry which is preliminary data.</text>
</comment>
<evidence type="ECO:0000256" key="3">
    <source>
        <dbReference type="ARBA" id="ARBA00022574"/>
    </source>
</evidence>
<keyword evidence="2" id="KW-0963">Cytoplasm</keyword>
<dbReference type="InterPro" id="IPR036322">
    <property type="entry name" value="WD40_repeat_dom_sf"/>
</dbReference>
<keyword evidence="3 8" id="KW-0853">WD repeat</keyword>
<evidence type="ECO:0000256" key="2">
    <source>
        <dbReference type="ARBA" id="ARBA00022490"/>
    </source>
</evidence>
<comment type="similarity">
    <text evidence="6">Belongs to the WD repeat WDR6 family.</text>
</comment>
<comment type="subcellular location">
    <subcellularLocation>
        <location evidence="1">Cytoplasm</location>
    </subcellularLocation>
</comment>
<accession>A0AAD9VF76</accession>
<dbReference type="PROSITE" id="PS50082">
    <property type="entry name" value="WD_REPEATS_2"/>
    <property type="match status" value="2"/>
</dbReference>
<reference evidence="9" key="1">
    <citation type="journal article" date="2023" name="G3 (Bethesda)">
        <title>Whole genome assembly and annotation of the endangered Caribbean coral Acropora cervicornis.</title>
        <authorList>
            <person name="Selwyn J.D."/>
            <person name="Vollmer S.V."/>
        </authorList>
    </citation>
    <scope>NUCLEOTIDE SEQUENCE</scope>
    <source>
        <strain evidence="9">K2</strain>
    </source>
</reference>
<reference evidence="9" key="2">
    <citation type="journal article" date="2023" name="Science">
        <title>Genomic signatures of disease resistance in endangered staghorn corals.</title>
        <authorList>
            <person name="Vollmer S.V."/>
            <person name="Selwyn J.D."/>
            <person name="Despard B.A."/>
            <person name="Roesel C.L."/>
        </authorList>
    </citation>
    <scope>NUCLEOTIDE SEQUENCE</scope>
    <source>
        <strain evidence="9">K2</strain>
    </source>
</reference>
<feature type="repeat" description="WD" evidence="8">
    <location>
        <begin position="195"/>
        <end position="236"/>
    </location>
</feature>
<gene>
    <name evidence="9" type="ORF">P5673_002422</name>
</gene>
<dbReference type="Proteomes" id="UP001249851">
    <property type="component" value="Unassembled WGS sequence"/>
</dbReference>
<dbReference type="GO" id="GO:0005737">
    <property type="term" value="C:cytoplasm"/>
    <property type="evidence" value="ECO:0007669"/>
    <property type="project" value="UniProtKB-SubCell"/>
</dbReference>
<evidence type="ECO:0000256" key="4">
    <source>
        <dbReference type="ARBA" id="ARBA00022694"/>
    </source>
</evidence>
<dbReference type="InterPro" id="IPR001680">
    <property type="entry name" value="WD40_rpt"/>
</dbReference>
<dbReference type="Pfam" id="PF00400">
    <property type="entry name" value="WD40"/>
    <property type="match status" value="2"/>
</dbReference>
<dbReference type="GO" id="GO:0030488">
    <property type="term" value="P:tRNA methylation"/>
    <property type="evidence" value="ECO:0007669"/>
    <property type="project" value="TreeGrafter"/>
</dbReference>
<keyword evidence="10" id="KW-1185">Reference proteome</keyword>